<dbReference type="Proteomes" id="UP001377168">
    <property type="component" value="Unassembled WGS sequence"/>
</dbReference>
<evidence type="ECO:0000313" key="1">
    <source>
        <dbReference type="EMBL" id="MEJ8639565.1"/>
    </source>
</evidence>
<gene>
    <name evidence="1" type="ORF">WKI67_40105</name>
</gene>
<name>A0ACC6Q7L9_9ACTN</name>
<dbReference type="EMBL" id="JBBKAJ010000022">
    <property type="protein sequence ID" value="MEJ8639565.1"/>
    <property type="molecule type" value="Genomic_DNA"/>
</dbReference>
<protein>
    <submittedName>
        <fullName evidence="1">Uncharacterized protein</fullName>
    </submittedName>
</protein>
<keyword evidence="2" id="KW-1185">Reference proteome</keyword>
<organism evidence="1 2">
    <name type="scientific">Streptomyces achmelvichensis</name>
    <dbReference type="NCBI Taxonomy" id="3134111"/>
    <lineage>
        <taxon>Bacteria</taxon>
        <taxon>Bacillati</taxon>
        <taxon>Actinomycetota</taxon>
        <taxon>Actinomycetes</taxon>
        <taxon>Kitasatosporales</taxon>
        <taxon>Streptomycetaceae</taxon>
        <taxon>Streptomyces</taxon>
    </lineage>
</organism>
<reference evidence="1" key="1">
    <citation type="submission" date="2024-03" db="EMBL/GenBank/DDBJ databases">
        <title>Novel Streptomyces species of biotechnological and ecological value are a feature of Machair soil.</title>
        <authorList>
            <person name="Prole J.R."/>
            <person name="Goodfellow M."/>
            <person name="Allenby N."/>
            <person name="Ward A.C."/>
        </authorList>
    </citation>
    <scope>NUCLEOTIDE SEQUENCE</scope>
    <source>
        <strain evidence="1">MS2.AVA.5</strain>
    </source>
</reference>
<evidence type="ECO:0000313" key="2">
    <source>
        <dbReference type="Proteomes" id="UP001377168"/>
    </source>
</evidence>
<accession>A0ACC6Q7L9</accession>
<comment type="caution">
    <text evidence="1">The sequence shown here is derived from an EMBL/GenBank/DDBJ whole genome shotgun (WGS) entry which is preliminary data.</text>
</comment>
<sequence length="63" mass="6548">MTGSTGDRRTERFCKACGTPAGNGTLCEHCGATLDLPDPAGLVEDEGAAVRRTVEGRDDGPKQ</sequence>
<proteinExistence type="predicted"/>